<protein>
    <submittedName>
        <fullName evidence="2">Uncharacterized protein</fullName>
    </submittedName>
</protein>
<reference evidence="2" key="1">
    <citation type="submission" date="2021-04" db="EMBL/GenBank/DDBJ databases">
        <authorList>
            <consortium name="Molecular Ecology Group"/>
        </authorList>
    </citation>
    <scope>NUCLEOTIDE SEQUENCE</scope>
</reference>
<feature type="compositionally biased region" description="Basic and acidic residues" evidence="1">
    <location>
        <begin position="9"/>
        <end position="23"/>
    </location>
</feature>
<dbReference type="AlphaFoldDB" id="A0A8S3YVZ6"/>
<evidence type="ECO:0000256" key="1">
    <source>
        <dbReference type="SAM" id="MobiDB-lite"/>
    </source>
</evidence>
<feature type="compositionally biased region" description="Polar residues" evidence="1">
    <location>
        <begin position="35"/>
        <end position="75"/>
    </location>
</feature>
<comment type="caution">
    <text evidence="2">The sequence shown here is derived from an EMBL/GenBank/DDBJ whole genome shotgun (WGS) entry which is preliminary data.</text>
</comment>
<name>A0A8S3YVZ6_9EUPU</name>
<sequence length="86" mass="8908">MAESAADSTKSEDDSSEGTDSKLHPPPINLGEKTSLGNPLPTSHNETQDASSNDNGQVSSSDAREPSQTVIQPSKFSAVHRASGVS</sequence>
<proteinExistence type="predicted"/>
<evidence type="ECO:0000313" key="3">
    <source>
        <dbReference type="Proteomes" id="UP000678393"/>
    </source>
</evidence>
<dbReference type="EMBL" id="CAJHNH020001024">
    <property type="protein sequence ID" value="CAG5121094.1"/>
    <property type="molecule type" value="Genomic_DNA"/>
</dbReference>
<keyword evidence="3" id="KW-1185">Reference proteome</keyword>
<feature type="region of interest" description="Disordered" evidence="1">
    <location>
        <begin position="1"/>
        <end position="86"/>
    </location>
</feature>
<gene>
    <name evidence="2" type="ORF">CUNI_LOCUS6652</name>
</gene>
<accession>A0A8S3YVZ6</accession>
<feature type="non-terminal residue" evidence="2">
    <location>
        <position position="86"/>
    </location>
</feature>
<evidence type="ECO:0000313" key="2">
    <source>
        <dbReference type="EMBL" id="CAG5121094.1"/>
    </source>
</evidence>
<dbReference type="Proteomes" id="UP000678393">
    <property type="component" value="Unassembled WGS sequence"/>
</dbReference>
<organism evidence="2 3">
    <name type="scientific">Candidula unifasciata</name>
    <dbReference type="NCBI Taxonomy" id="100452"/>
    <lineage>
        <taxon>Eukaryota</taxon>
        <taxon>Metazoa</taxon>
        <taxon>Spiralia</taxon>
        <taxon>Lophotrochozoa</taxon>
        <taxon>Mollusca</taxon>
        <taxon>Gastropoda</taxon>
        <taxon>Heterobranchia</taxon>
        <taxon>Euthyneura</taxon>
        <taxon>Panpulmonata</taxon>
        <taxon>Eupulmonata</taxon>
        <taxon>Stylommatophora</taxon>
        <taxon>Helicina</taxon>
        <taxon>Helicoidea</taxon>
        <taxon>Geomitridae</taxon>
        <taxon>Candidula</taxon>
    </lineage>
</organism>